<keyword evidence="9" id="KW-1015">Disulfide bond</keyword>
<dbReference type="Proteomes" id="UP000694680">
    <property type="component" value="Chromosome 21"/>
</dbReference>
<protein>
    <submittedName>
        <fullName evidence="12">Uncharacterized protein</fullName>
    </submittedName>
</protein>
<dbReference type="GO" id="GO:0008277">
    <property type="term" value="P:regulation of G protein-coupled receptor signaling pathway"/>
    <property type="evidence" value="ECO:0007669"/>
    <property type="project" value="InterPro"/>
</dbReference>
<accession>A0A8C5HGI4</accession>
<evidence type="ECO:0000256" key="8">
    <source>
        <dbReference type="ARBA" id="ARBA00023136"/>
    </source>
</evidence>
<evidence type="ECO:0000256" key="9">
    <source>
        <dbReference type="ARBA" id="ARBA00023157"/>
    </source>
</evidence>
<reference evidence="12" key="3">
    <citation type="submission" date="2025-09" db="UniProtKB">
        <authorList>
            <consortium name="Ensembl"/>
        </authorList>
    </citation>
    <scope>IDENTIFICATION</scope>
</reference>
<dbReference type="GO" id="GO:0005886">
    <property type="term" value="C:plasma membrane"/>
    <property type="evidence" value="ECO:0007669"/>
    <property type="project" value="UniProtKB-SubCell"/>
</dbReference>
<evidence type="ECO:0000256" key="1">
    <source>
        <dbReference type="ARBA" id="ARBA00004251"/>
    </source>
</evidence>
<reference evidence="12" key="1">
    <citation type="submission" date="2020-06" db="EMBL/GenBank/DDBJ databases">
        <authorList>
            <consortium name="Wellcome Sanger Institute Data Sharing"/>
        </authorList>
    </citation>
    <scope>NUCLEOTIDE SEQUENCE [LARGE SCALE GENOMIC DNA]</scope>
</reference>
<evidence type="ECO:0000256" key="11">
    <source>
        <dbReference type="SAM" id="Phobius"/>
    </source>
</evidence>
<dbReference type="Pfam" id="PF04901">
    <property type="entry name" value="RAMP"/>
    <property type="match status" value="1"/>
</dbReference>
<dbReference type="Ensembl" id="ENSGWIT00000047961.1">
    <property type="protein sequence ID" value="ENSGWIP00000044236.1"/>
    <property type="gene ID" value="ENSGWIG00000022038.1"/>
</dbReference>
<evidence type="ECO:0000256" key="6">
    <source>
        <dbReference type="ARBA" id="ARBA00022729"/>
    </source>
</evidence>
<evidence type="ECO:0000256" key="10">
    <source>
        <dbReference type="ARBA" id="ARBA00023170"/>
    </source>
</evidence>
<keyword evidence="3" id="KW-0813">Transport</keyword>
<comment type="similarity">
    <text evidence="2">Belongs to the RAMP family.</text>
</comment>
<proteinExistence type="inferred from homology"/>
<dbReference type="InterPro" id="IPR038126">
    <property type="entry name" value="RAMP_sf"/>
</dbReference>
<name>A0A8C5HGI4_GOUWI</name>
<keyword evidence="8 11" id="KW-0472">Membrane</keyword>
<dbReference type="Gene3D" id="1.10.150.510">
    <property type="entry name" value="Receptor activity modifying family"/>
    <property type="match status" value="1"/>
</dbReference>
<evidence type="ECO:0000256" key="2">
    <source>
        <dbReference type="ARBA" id="ARBA00007087"/>
    </source>
</evidence>
<evidence type="ECO:0000256" key="3">
    <source>
        <dbReference type="ARBA" id="ARBA00022448"/>
    </source>
</evidence>
<evidence type="ECO:0000256" key="7">
    <source>
        <dbReference type="ARBA" id="ARBA00022989"/>
    </source>
</evidence>
<keyword evidence="7 11" id="KW-1133">Transmembrane helix</keyword>
<organism evidence="12 13">
    <name type="scientific">Gouania willdenowi</name>
    <name type="common">Blunt-snouted clingfish</name>
    <name type="synonym">Lepadogaster willdenowi</name>
    <dbReference type="NCBI Taxonomy" id="441366"/>
    <lineage>
        <taxon>Eukaryota</taxon>
        <taxon>Metazoa</taxon>
        <taxon>Chordata</taxon>
        <taxon>Craniata</taxon>
        <taxon>Vertebrata</taxon>
        <taxon>Euteleostomi</taxon>
        <taxon>Actinopterygii</taxon>
        <taxon>Neopterygii</taxon>
        <taxon>Teleostei</taxon>
        <taxon>Neoteleostei</taxon>
        <taxon>Acanthomorphata</taxon>
        <taxon>Ovalentaria</taxon>
        <taxon>Blenniimorphae</taxon>
        <taxon>Blenniiformes</taxon>
        <taxon>Gobiesocoidei</taxon>
        <taxon>Gobiesocidae</taxon>
        <taxon>Gobiesocinae</taxon>
        <taxon>Gouania</taxon>
    </lineage>
</organism>
<keyword evidence="5 11" id="KW-0812">Transmembrane</keyword>
<reference evidence="12" key="2">
    <citation type="submission" date="2025-08" db="UniProtKB">
        <authorList>
            <consortium name="Ensembl"/>
        </authorList>
    </citation>
    <scope>IDENTIFICATION</scope>
</reference>
<evidence type="ECO:0000256" key="5">
    <source>
        <dbReference type="ARBA" id="ARBA00022692"/>
    </source>
</evidence>
<evidence type="ECO:0000313" key="13">
    <source>
        <dbReference type="Proteomes" id="UP000694680"/>
    </source>
</evidence>
<evidence type="ECO:0000256" key="4">
    <source>
        <dbReference type="ARBA" id="ARBA00022475"/>
    </source>
</evidence>
<evidence type="ECO:0000313" key="12">
    <source>
        <dbReference type="Ensembl" id="ENSGWIP00000044236.1"/>
    </source>
</evidence>
<keyword evidence="6" id="KW-0732">Signal</keyword>
<keyword evidence="13" id="KW-1185">Reference proteome</keyword>
<feature type="transmembrane region" description="Helical" evidence="11">
    <location>
        <begin position="120"/>
        <end position="145"/>
    </location>
</feature>
<dbReference type="InterPro" id="IPR006985">
    <property type="entry name" value="RAMP"/>
</dbReference>
<keyword evidence="4" id="KW-1003">Cell membrane</keyword>
<dbReference type="GO" id="GO:0006886">
    <property type="term" value="P:intracellular protein transport"/>
    <property type="evidence" value="ECO:0007669"/>
    <property type="project" value="InterPro"/>
</dbReference>
<keyword evidence="10" id="KW-0675">Receptor</keyword>
<comment type="subcellular location">
    <subcellularLocation>
        <location evidence="1">Cell membrane</location>
        <topology evidence="1">Single-pass type I membrane protein</topology>
    </subcellularLocation>
</comment>
<dbReference type="AlphaFoldDB" id="A0A8C5HGI4"/>
<dbReference type="GO" id="GO:0015026">
    <property type="term" value="F:coreceptor activity"/>
    <property type="evidence" value="ECO:0007669"/>
    <property type="project" value="InterPro"/>
</dbReference>
<sequence>MFFNSYNINYNLQYFPHNLLRRNIGFILITLNESFEWNVCNSCSHSLASKHEPFSYLPSPETKLPCTSDLLYIYNTLKHCVDKWAIKSWCKGRGFLVDEVFLEVHQKYFSLCGQIQDPPVFTLVMLITPVIIATLFLPLLCVHLVTWKL</sequence>